<dbReference type="Proteomes" id="UP000708208">
    <property type="component" value="Unassembled WGS sequence"/>
</dbReference>
<comment type="caution">
    <text evidence="2">The sequence shown here is derived from an EMBL/GenBank/DDBJ whole genome shotgun (WGS) entry which is preliminary data.</text>
</comment>
<gene>
    <name evidence="2" type="ORF">AFUS01_LOCUS45710</name>
</gene>
<proteinExistence type="predicted"/>
<feature type="signal peptide" evidence="1">
    <location>
        <begin position="1"/>
        <end position="19"/>
    </location>
</feature>
<reference evidence="2" key="1">
    <citation type="submission" date="2021-06" db="EMBL/GenBank/DDBJ databases">
        <authorList>
            <person name="Hodson N. C."/>
            <person name="Mongue J. A."/>
            <person name="Jaron S. K."/>
        </authorList>
    </citation>
    <scope>NUCLEOTIDE SEQUENCE</scope>
</reference>
<protein>
    <submittedName>
        <fullName evidence="2">Uncharacterized protein</fullName>
    </submittedName>
</protein>
<keyword evidence="1" id="KW-0732">Signal</keyword>
<organism evidence="2 3">
    <name type="scientific">Allacma fusca</name>
    <dbReference type="NCBI Taxonomy" id="39272"/>
    <lineage>
        <taxon>Eukaryota</taxon>
        <taxon>Metazoa</taxon>
        <taxon>Ecdysozoa</taxon>
        <taxon>Arthropoda</taxon>
        <taxon>Hexapoda</taxon>
        <taxon>Collembola</taxon>
        <taxon>Symphypleona</taxon>
        <taxon>Sminthuridae</taxon>
        <taxon>Allacma</taxon>
    </lineage>
</organism>
<name>A0A8J2LNS7_9HEXA</name>
<sequence length="110" mass="12126">MFRTTAILLISSCILGIQSYPKGKSEMGMKSKEVRMEAMTEMPMMVSTMASDMITSTPEAKALSGSSEIMPMQDDMASTMSSMDMAITTEKLMTKGNMGKMEGKHKHRKN</sequence>
<accession>A0A8J2LNS7</accession>
<evidence type="ECO:0000313" key="3">
    <source>
        <dbReference type="Proteomes" id="UP000708208"/>
    </source>
</evidence>
<evidence type="ECO:0000256" key="1">
    <source>
        <dbReference type="SAM" id="SignalP"/>
    </source>
</evidence>
<keyword evidence="3" id="KW-1185">Reference proteome</keyword>
<feature type="chain" id="PRO_5035178329" evidence="1">
    <location>
        <begin position="20"/>
        <end position="110"/>
    </location>
</feature>
<dbReference type="EMBL" id="CAJVCH010571042">
    <property type="protein sequence ID" value="CAG7836470.1"/>
    <property type="molecule type" value="Genomic_DNA"/>
</dbReference>
<evidence type="ECO:0000313" key="2">
    <source>
        <dbReference type="EMBL" id="CAG7836470.1"/>
    </source>
</evidence>
<dbReference type="AlphaFoldDB" id="A0A8J2LNS7"/>